<dbReference type="Proteomes" id="UP000178681">
    <property type="component" value="Unassembled WGS sequence"/>
</dbReference>
<accession>A0A1F5Z3U6</accession>
<dbReference type="GO" id="GO:0006487">
    <property type="term" value="P:protein N-linked glycosylation"/>
    <property type="evidence" value="ECO:0007669"/>
    <property type="project" value="TreeGrafter"/>
</dbReference>
<gene>
    <name evidence="2" type="ORF">A2872_02825</name>
</gene>
<dbReference type="AlphaFoldDB" id="A0A1F5Z3U6"/>
<dbReference type="PANTHER" id="PTHR10859">
    <property type="entry name" value="GLYCOSYL TRANSFERASE"/>
    <property type="match status" value="1"/>
</dbReference>
<evidence type="ECO:0000313" key="3">
    <source>
        <dbReference type="Proteomes" id="UP000178681"/>
    </source>
</evidence>
<protein>
    <recommendedName>
        <fullName evidence="1">Glycosyltransferase 2-like domain-containing protein</fullName>
    </recommendedName>
</protein>
<comment type="caution">
    <text evidence="2">The sequence shown here is derived from an EMBL/GenBank/DDBJ whole genome shotgun (WGS) entry which is preliminary data.</text>
</comment>
<proteinExistence type="predicted"/>
<dbReference type="SUPFAM" id="SSF53448">
    <property type="entry name" value="Nucleotide-diphospho-sugar transferases"/>
    <property type="match status" value="1"/>
</dbReference>
<name>A0A1F5Z3U6_9BACT</name>
<dbReference type="InterPro" id="IPR001173">
    <property type="entry name" value="Glyco_trans_2-like"/>
</dbReference>
<dbReference type="EMBL" id="MFJG01000015">
    <property type="protein sequence ID" value="OGG07111.1"/>
    <property type="molecule type" value="Genomic_DNA"/>
</dbReference>
<dbReference type="STRING" id="1798377.A2872_02825"/>
<evidence type="ECO:0000313" key="2">
    <source>
        <dbReference type="EMBL" id="OGG07111.1"/>
    </source>
</evidence>
<dbReference type="InterPro" id="IPR029044">
    <property type="entry name" value="Nucleotide-diphossugar_trans"/>
</dbReference>
<dbReference type="Pfam" id="PF00535">
    <property type="entry name" value="Glycos_transf_2"/>
    <property type="match status" value="1"/>
</dbReference>
<evidence type="ECO:0000259" key="1">
    <source>
        <dbReference type="Pfam" id="PF00535"/>
    </source>
</evidence>
<dbReference type="Gene3D" id="3.90.550.10">
    <property type="entry name" value="Spore Coat Polysaccharide Biosynthesis Protein SpsA, Chain A"/>
    <property type="match status" value="1"/>
</dbReference>
<feature type="domain" description="Glycosyltransferase 2-like" evidence="1">
    <location>
        <begin position="7"/>
        <end position="176"/>
    </location>
</feature>
<reference evidence="2 3" key="1">
    <citation type="journal article" date="2016" name="Nat. Commun.">
        <title>Thousands of microbial genomes shed light on interconnected biogeochemical processes in an aquifer system.</title>
        <authorList>
            <person name="Anantharaman K."/>
            <person name="Brown C.T."/>
            <person name="Hug L.A."/>
            <person name="Sharon I."/>
            <person name="Castelle C.J."/>
            <person name="Probst A.J."/>
            <person name="Thomas B.C."/>
            <person name="Singh A."/>
            <person name="Wilkins M.J."/>
            <person name="Karaoz U."/>
            <person name="Brodie E.L."/>
            <person name="Williams K.H."/>
            <person name="Hubbard S.S."/>
            <person name="Banfield J.F."/>
        </authorList>
    </citation>
    <scope>NUCLEOTIDE SEQUENCE [LARGE SCALE GENOMIC DNA]</scope>
</reference>
<dbReference type="PANTHER" id="PTHR10859:SF91">
    <property type="entry name" value="DOLICHYL-PHOSPHATE BETA-GLUCOSYLTRANSFERASE"/>
    <property type="match status" value="1"/>
</dbReference>
<sequence length="259" mass="29395">MTKPYLSVVIPAYNESQNFRDGLLGPPVDYLQKAKFSYEVILVNDGSTDDTKELLESFVRKMVRLGRNFKLLTIKHGGKAMAVTAGMLEAKGDYVLFTDFDQSTPLYQVERFLEEHKNGADIVIGDRDVLKMNNKLLRRFRSWVFLMLVQTVLLPGIRDSQCGFKSFSNSYAKKIFNNLSVSRTGKVTGGYMGAFDVEVLFLGLKLGAKTEQVTVVWDKVEGKRLNPVMEPLKMIRDVFKVRIFDLIGKYDHLSNTAKN</sequence>
<organism evidence="2 3">
    <name type="scientific">Candidatus Gottesmanbacteria bacterium RIFCSPHIGHO2_01_FULL_42_12</name>
    <dbReference type="NCBI Taxonomy" id="1798377"/>
    <lineage>
        <taxon>Bacteria</taxon>
        <taxon>Candidatus Gottesmaniibacteriota</taxon>
    </lineage>
</organism>